<dbReference type="AlphaFoldDB" id="A0A222E6B9"/>
<name>A0A222E6B9_9RHOB</name>
<evidence type="ECO:0000313" key="2">
    <source>
        <dbReference type="EMBL" id="ASP21491.1"/>
    </source>
</evidence>
<feature type="transmembrane region" description="Helical" evidence="1">
    <location>
        <begin position="20"/>
        <end position="36"/>
    </location>
</feature>
<feature type="transmembrane region" description="Helical" evidence="1">
    <location>
        <begin position="43"/>
        <end position="64"/>
    </location>
</feature>
<feature type="transmembrane region" description="Helical" evidence="1">
    <location>
        <begin position="84"/>
        <end position="101"/>
    </location>
</feature>
<dbReference type="KEGG" id="aht:ANTHELSMS3_02837"/>
<evidence type="ECO:0000313" key="3">
    <source>
        <dbReference type="Proteomes" id="UP000203589"/>
    </source>
</evidence>
<reference evidence="2 3" key="1">
    <citation type="submission" date="2017-07" db="EMBL/GenBank/DDBJ databases">
        <title>Genome Sequence of Antarctobacter heliothermus Strain SMS3 Isolated from a culture of the Diatom Skeletonema marinoi.</title>
        <authorList>
            <person name="Topel M."/>
            <person name="Pinder M.I.M."/>
            <person name="Johansson O.N."/>
            <person name="Kourtchenko O."/>
            <person name="Godhe A."/>
            <person name="Clarke A.K."/>
        </authorList>
    </citation>
    <scope>NUCLEOTIDE SEQUENCE [LARGE SCALE GENOMIC DNA]</scope>
    <source>
        <strain evidence="2 3">SMS3</strain>
    </source>
</reference>
<keyword evidence="1" id="KW-0472">Membrane</keyword>
<organism evidence="2 3">
    <name type="scientific">Antarctobacter heliothermus</name>
    <dbReference type="NCBI Taxonomy" id="74033"/>
    <lineage>
        <taxon>Bacteria</taxon>
        <taxon>Pseudomonadati</taxon>
        <taxon>Pseudomonadota</taxon>
        <taxon>Alphaproteobacteria</taxon>
        <taxon>Rhodobacterales</taxon>
        <taxon>Roseobacteraceae</taxon>
        <taxon>Antarctobacter</taxon>
    </lineage>
</organism>
<dbReference type="Proteomes" id="UP000203589">
    <property type="component" value="Chromosome"/>
</dbReference>
<keyword evidence="3" id="KW-1185">Reference proteome</keyword>
<sequence length="128" mass="13749">MSLPFQPDPVILFFLFAKKFLYLEILTVLAALRLFLGRGLSRWPALAVFALALGGVVTVFAPAIGLNDGPLYASAARVMAGQGGITALLVPSALFVLSALSPDARGRWIDVVHGLMLLALLGLWWWVS</sequence>
<evidence type="ECO:0000256" key="1">
    <source>
        <dbReference type="SAM" id="Phobius"/>
    </source>
</evidence>
<dbReference type="EMBL" id="CP022540">
    <property type="protein sequence ID" value="ASP21491.1"/>
    <property type="molecule type" value="Genomic_DNA"/>
</dbReference>
<dbReference type="RefSeq" id="WP_094035397.1">
    <property type="nucleotide sequence ID" value="NZ_CP022540.1"/>
</dbReference>
<proteinExistence type="predicted"/>
<protein>
    <submittedName>
        <fullName evidence="2">Uncharacterized protein</fullName>
    </submittedName>
</protein>
<keyword evidence="1" id="KW-0812">Transmembrane</keyword>
<gene>
    <name evidence="2" type="ORF">ANTHELSMS3_02837</name>
</gene>
<accession>A0A222E6B9</accession>
<dbReference type="OrthoDB" id="7874179at2"/>
<feature type="transmembrane region" description="Helical" evidence="1">
    <location>
        <begin position="108"/>
        <end position="127"/>
    </location>
</feature>
<keyword evidence="1" id="KW-1133">Transmembrane helix</keyword>